<accession>A0A2N9AWA0</accession>
<dbReference type="EMBL" id="LT962688">
    <property type="protein sequence ID" value="SOR31601.1"/>
    <property type="molecule type" value="Genomic_DNA"/>
</dbReference>
<dbReference type="Proteomes" id="UP000233769">
    <property type="component" value="Chromosome tk0001"/>
</dbReference>
<sequence length="21" mass="2314">MSFVPQMPETTFSARSGRVQG</sequence>
<proteinExistence type="predicted"/>
<name>A0A2N9AWA0_METEX</name>
<dbReference type="AlphaFoldDB" id="A0A2N9AWA0"/>
<protein>
    <submittedName>
        <fullName evidence="2">Uncharacterized protein</fullName>
    </submittedName>
</protein>
<organism evidence="2 3">
    <name type="scientific">Methylorubrum extorquens</name>
    <name type="common">Methylobacterium dichloromethanicum</name>
    <name type="synonym">Methylobacterium extorquens</name>
    <dbReference type="NCBI Taxonomy" id="408"/>
    <lineage>
        <taxon>Bacteria</taxon>
        <taxon>Pseudomonadati</taxon>
        <taxon>Pseudomonadota</taxon>
        <taxon>Alphaproteobacteria</taxon>
        <taxon>Hyphomicrobiales</taxon>
        <taxon>Methylobacteriaceae</taxon>
        <taxon>Methylorubrum</taxon>
    </lineage>
</organism>
<evidence type="ECO:0000256" key="1">
    <source>
        <dbReference type="SAM" id="MobiDB-lite"/>
    </source>
</evidence>
<evidence type="ECO:0000313" key="2">
    <source>
        <dbReference type="EMBL" id="SOR31601.1"/>
    </source>
</evidence>
<feature type="region of interest" description="Disordered" evidence="1">
    <location>
        <begin position="1"/>
        <end position="21"/>
    </location>
</feature>
<reference evidence="3" key="1">
    <citation type="submission" date="2017-10" db="EMBL/GenBank/DDBJ databases">
        <authorList>
            <person name="Regsiter A."/>
            <person name="William W."/>
        </authorList>
    </citation>
    <scope>NUCLEOTIDE SEQUENCE [LARGE SCALE GENOMIC DNA]</scope>
</reference>
<gene>
    <name evidence="2" type="ORF">TK0001_5016</name>
</gene>
<evidence type="ECO:0000313" key="3">
    <source>
        <dbReference type="Proteomes" id="UP000233769"/>
    </source>
</evidence>